<keyword evidence="1" id="KW-0175">Coiled coil</keyword>
<proteinExistence type="predicted"/>
<reference evidence="2" key="1">
    <citation type="journal article" date="2020" name="Nature">
        <title>Giant virus diversity and host interactions through global metagenomics.</title>
        <authorList>
            <person name="Schulz F."/>
            <person name="Roux S."/>
            <person name="Paez-Espino D."/>
            <person name="Jungbluth S."/>
            <person name="Walsh D.A."/>
            <person name="Denef V.J."/>
            <person name="McMahon K.D."/>
            <person name="Konstantinidis K.T."/>
            <person name="Eloe-Fadrosh E.A."/>
            <person name="Kyrpides N.C."/>
            <person name="Woyke T."/>
        </authorList>
    </citation>
    <scope>NUCLEOTIDE SEQUENCE</scope>
    <source>
        <strain evidence="2">GVMAG-S-1101169-75</strain>
    </source>
</reference>
<name>A0A6C0K6T3_9ZZZZ</name>
<organism evidence="2">
    <name type="scientific">viral metagenome</name>
    <dbReference type="NCBI Taxonomy" id="1070528"/>
    <lineage>
        <taxon>unclassified sequences</taxon>
        <taxon>metagenomes</taxon>
        <taxon>organismal metagenomes</taxon>
    </lineage>
</organism>
<accession>A0A6C0K6T3</accession>
<protein>
    <submittedName>
        <fullName evidence="2">Uncharacterized protein</fullName>
    </submittedName>
</protein>
<evidence type="ECO:0000313" key="2">
    <source>
        <dbReference type="EMBL" id="QHU11968.1"/>
    </source>
</evidence>
<feature type="coiled-coil region" evidence="1">
    <location>
        <begin position="117"/>
        <end position="193"/>
    </location>
</feature>
<dbReference type="AlphaFoldDB" id="A0A6C0K6T3"/>
<evidence type="ECO:0000256" key="1">
    <source>
        <dbReference type="SAM" id="Coils"/>
    </source>
</evidence>
<dbReference type="EMBL" id="MN740793">
    <property type="protein sequence ID" value="QHU11968.1"/>
    <property type="molecule type" value="Genomic_DNA"/>
</dbReference>
<sequence>MNQQEIRILQSIEGIPIDPTTLSIPEDPYYVIDADGNGEYRDSSGLLNYNKVTSTKKPIVSKIRIPYLQKLLREALDRKRRGENIYIKRRGATLTIESQSQQVGALEHRLWENRTRHAQLQTLKKQLQQKMRKVSQQSIVNQDQKRINQYQLEELYQMQDRFNTQMAQIDQQYQRLQKQSPGLQRRLRAQQQQDRQAQIDFQQQAQQADLIDAVRHTHQKRLAQEQFLQEMQAQMQSQEIQAFLRQVMGEDYLKYDREQEIARAFEDHMRPYEDMQRTDSYYDYPSS</sequence>